<name>A0A7S2WQL0_9STRA</name>
<gene>
    <name evidence="1" type="ORF">QSP1433_LOCUS14961</name>
</gene>
<proteinExistence type="predicted"/>
<accession>A0A7S2WQL0</accession>
<organism evidence="1">
    <name type="scientific">Mucochytrium quahogii</name>
    <dbReference type="NCBI Taxonomy" id="96639"/>
    <lineage>
        <taxon>Eukaryota</taxon>
        <taxon>Sar</taxon>
        <taxon>Stramenopiles</taxon>
        <taxon>Bigyra</taxon>
        <taxon>Labyrinthulomycetes</taxon>
        <taxon>Thraustochytrida</taxon>
        <taxon>Thraustochytriidae</taxon>
        <taxon>Mucochytrium</taxon>
    </lineage>
</organism>
<reference evidence="1" key="1">
    <citation type="submission" date="2021-01" db="EMBL/GenBank/DDBJ databases">
        <authorList>
            <person name="Corre E."/>
            <person name="Pelletier E."/>
            <person name="Niang G."/>
            <person name="Scheremetjew M."/>
            <person name="Finn R."/>
            <person name="Kale V."/>
            <person name="Holt S."/>
            <person name="Cochrane G."/>
            <person name="Meng A."/>
            <person name="Brown T."/>
            <person name="Cohen L."/>
        </authorList>
    </citation>
    <scope>NUCLEOTIDE SEQUENCE</scope>
    <source>
        <strain evidence="1">NY070348D</strain>
    </source>
</reference>
<evidence type="ECO:0000313" key="1">
    <source>
        <dbReference type="EMBL" id="CAD9702577.1"/>
    </source>
</evidence>
<dbReference type="AlphaFoldDB" id="A0A7S2WQL0"/>
<dbReference type="EMBL" id="HBHK01023792">
    <property type="protein sequence ID" value="CAD9702577.1"/>
    <property type="molecule type" value="Transcribed_RNA"/>
</dbReference>
<protein>
    <submittedName>
        <fullName evidence="1">Uncharacterized protein</fullName>
    </submittedName>
</protein>
<sequence>MSSSGSQVLDRHADVLAHEVPKIGTAVKNFLTVRIANKYVLGTDDAVGEDGQPERLEVDANGLHKIAGAILRVVNKKELLSPAQWNEKYPQKEDQSGLERMEEIAEYRVTYTVCEKVRSNNLKVSDALGKTALKTLWPQLEQSIIEDATRFCPDNVVKAVLATFLPDLPDTNDNQNDTSQETLDDESSLIWSVDFLATLQRRSHKRKDNAKERT</sequence>